<sequence length="53" mass="5526">MRSIHPLYATSRIFGRTALVFTAFCFAAGAADAQTSAKPLVTPGFSMAVFATG</sequence>
<dbReference type="Proteomes" id="UP000594380">
    <property type="component" value="Unassembled WGS sequence"/>
</dbReference>
<evidence type="ECO:0000313" key="2">
    <source>
        <dbReference type="EMBL" id="NUX99797.1"/>
    </source>
</evidence>
<dbReference type="GeneID" id="301100431"/>
<comment type="caution">
    <text evidence="2">The sequence shown here is derived from an EMBL/GenBank/DDBJ whole genome shotgun (WGS) entry which is preliminary data.</text>
</comment>
<accession>A0A7Y6JXS4</accession>
<proteinExistence type="predicted"/>
<keyword evidence="1" id="KW-0732">Signal</keyword>
<dbReference type="RefSeq" id="WP_176106391.1">
    <property type="nucleotide sequence ID" value="NZ_JAALDK010000001.1"/>
</dbReference>
<reference evidence="2 3" key="1">
    <citation type="submission" date="2020-02" db="EMBL/GenBank/DDBJ databases">
        <title>Paraburkholderia simonii sp. nov. and Paraburkholderia youngii sp. nov. Brazilian and Mexican Mimosa-associated rhizobia.</title>
        <authorList>
            <person name="Mavima L."/>
            <person name="Beukes C.W."/>
            <person name="Chan W.Y."/>
            <person name="Palmer M."/>
            <person name="De Meyer S.E."/>
            <person name="James E.K."/>
            <person name="Venter S.N."/>
            <person name="Steenkamp E.T."/>
        </authorList>
    </citation>
    <scope>NUCLEOTIDE SEQUENCE [LARGE SCALE GENOMIC DNA]</scope>
    <source>
        <strain evidence="2 3">JPY169</strain>
    </source>
</reference>
<feature type="signal peptide" evidence="1">
    <location>
        <begin position="1"/>
        <end position="33"/>
    </location>
</feature>
<feature type="chain" id="PRO_5031186613" evidence="1">
    <location>
        <begin position="34"/>
        <end position="53"/>
    </location>
</feature>
<dbReference type="AlphaFoldDB" id="A0A7Y6JXS4"/>
<organism evidence="2 3">
    <name type="scientific">Paraburkholderia youngii</name>
    <dbReference type="NCBI Taxonomy" id="2782701"/>
    <lineage>
        <taxon>Bacteria</taxon>
        <taxon>Pseudomonadati</taxon>
        <taxon>Pseudomonadota</taxon>
        <taxon>Betaproteobacteria</taxon>
        <taxon>Burkholderiales</taxon>
        <taxon>Burkholderiaceae</taxon>
        <taxon>Paraburkholderia</taxon>
    </lineage>
</organism>
<gene>
    <name evidence="2" type="ORF">G5S42_08790</name>
</gene>
<evidence type="ECO:0000256" key="1">
    <source>
        <dbReference type="SAM" id="SignalP"/>
    </source>
</evidence>
<dbReference type="EMBL" id="JAALDK010000001">
    <property type="protein sequence ID" value="NUX99797.1"/>
    <property type="molecule type" value="Genomic_DNA"/>
</dbReference>
<protein>
    <submittedName>
        <fullName evidence="2">Uncharacterized protein</fullName>
    </submittedName>
</protein>
<name>A0A7Y6JXS4_9BURK</name>
<evidence type="ECO:0000313" key="3">
    <source>
        <dbReference type="Proteomes" id="UP000594380"/>
    </source>
</evidence>